<feature type="domain" description="YutG/PgpA" evidence="1">
    <location>
        <begin position="52"/>
        <end position="160"/>
    </location>
</feature>
<sequence>MVATKGVEYPDNELYDFVVKELDKRGINELEVGKVAYELQHKYYPNVTVEQFGSELKNVLKKREVLNILAIGFELDNLAAENKLTPVLQTIIANDLGMFGVDEALAFNITQLYGTISSSNFGLGDKVKLGLAEKLDNEDGKVNTFADDLFLALCSAVVARYGHGSALALRGK</sequence>
<dbReference type="GO" id="GO:0006629">
    <property type="term" value="P:lipid metabolic process"/>
    <property type="evidence" value="ECO:0007669"/>
    <property type="project" value="InterPro"/>
</dbReference>
<dbReference type="InterPro" id="IPR007686">
    <property type="entry name" value="YutG/PgpA"/>
</dbReference>
<dbReference type="SUPFAM" id="SSF101307">
    <property type="entry name" value="YutG-like"/>
    <property type="match status" value="1"/>
</dbReference>
<reference evidence="2" key="1">
    <citation type="submission" date="2019-10" db="EMBL/GenBank/DDBJ databases">
        <title>Lactobacillus agilis SY212 Whole Genome Sequencing Project.</title>
        <authorList>
            <person name="Suzuki S."/>
            <person name="Endo A."/>
            <person name="Maeno S."/>
            <person name="Shiwa Y."/>
            <person name="Matsutani M."/>
            <person name="Kajikawa A."/>
        </authorList>
    </citation>
    <scope>NUCLEOTIDE SEQUENCE</scope>
    <source>
        <strain evidence="2">SY212</strain>
    </source>
</reference>
<organism evidence="2">
    <name type="scientific">Ligilactobacillus agilis</name>
    <dbReference type="NCBI Taxonomy" id="1601"/>
    <lineage>
        <taxon>Bacteria</taxon>
        <taxon>Bacillati</taxon>
        <taxon>Bacillota</taxon>
        <taxon>Bacilli</taxon>
        <taxon>Lactobacillales</taxon>
        <taxon>Lactobacillaceae</taxon>
        <taxon>Ligilactobacillus</taxon>
    </lineage>
</organism>
<dbReference type="InterPro" id="IPR026038">
    <property type="entry name" value="Put_PGPase"/>
</dbReference>
<proteinExistence type="predicted"/>
<protein>
    <submittedName>
        <fullName evidence="2">Phosphatidylglycerophosphatase A</fullName>
    </submittedName>
</protein>
<dbReference type="RefSeq" id="WP_172584148.1">
    <property type="nucleotide sequence ID" value="NZ_BLAM01000054.1"/>
</dbReference>
<gene>
    <name evidence="2" type="primary">pgpA</name>
    <name evidence="2" type="ORF">SY212_03240</name>
</gene>
<accession>A0A6F9XJ52</accession>
<evidence type="ECO:0000259" key="1">
    <source>
        <dbReference type="Pfam" id="PF04608"/>
    </source>
</evidence>
<dbReference type="AlphaFoldDB" id="A0A6F9XJ52"/>
<dbReference type="Gene3D" id="1.10.3760.10">
    <property type="entry name" value="PgpA-like"/>
    <property type="match status" value="1"/>
</dbReference>
<dbReference type="Proteomes" id="UP000494265">
    <property type="component" value="Unassembled WGS sequence"/>
</dbReference>
<dbReference type="PIRSF" id="PIRSF019587">
    <property type="entry name" value="PGPase"/>
    <property type="match status" value="1"/>
</dbReference>
<evidence type="ECO:0000313" key="2">
    <source>
        <dbReference type="EMBL" id="GET05294.1"/>
    </source>
</evidence>
<dbReference type="Pfam" id="PF04608">
    <property type="entry name" value="PgpA"/>
    <property type="match status" value="1"/>
</dbReference>
<dbReference type="EMBL" id="BLAM01000054">
    <property type="protein sequence ID" value="GET05294.1"/>
    <property type="molecule type" value="Genomic_DNA"/>
</dbReference>
<dbReference type="GO" id="GO:0008962">
    <property type="term" value="F:phosphatidylglycerophosphatase activity"/>
    <property type="evidence" value="ECO:0007669"/>
    <property type="project" value="InterPro"/>
</dbReference>
<comment type="caution">
    <text evidence="2">The sequence shown here is derived from an EMBL/GenBank/DDBJ whole genome shotgun (WGS) entry which is preliminary data.</text>
</comment>
<name>A0A6F9XJ52_9LACO</name>
<dbReference type="InterPro" id="IPR036681">
    <property type="entry name" value="PgpA-like_sf"/>
</dbReference>